<protein>
    <submittedName>
        <fullName evidence="1">Jg1981 protein</fullName>
    </submittedName>
</protein>
<evidence type="ECO:0000313" key="2">
    <source>
        <dbReference type="Proteomes" id="UP000838756"/>
    </source>
</evidence>
<reference evidence="1" key="1">
    <citation type="submission" date="2022-03" db="EMBL/GenBank/DDBJ databases">
        <authorList>
            <person name="Lindestad O."/>
        </authorList>
    </citation>
    <scope>NUCLEOTIDE SEQUENCE</scope>
</reference>
<gene>
    <name evidence="1" type="primary">jg1981</name>
    <name evidence="1" type="ORF">PAEG_LOCUS1101</name>
</gene>
<name>A0A8S4QD54_9NEOP</name>
<comment type="caution">
    <text evidence="1">The sequence shown here is derived from an EMBL/GenBank/DDBJ whole genome shotgun (WGS) entry which is preliminary data.</text>
</comment>
<keyword evidence="2" id="KW-1185">Reference proteome</keyword>
<accession>A0A8S4QD54</accession>
<dbReference type="EMBL" id="CAKXAJ010003724">
    <property type="protein sequence ID" value="CAH2208493.1"/>
    <property type="molecule type" value="Genomic_DNA"/>
</dbReference>
<evidence type="ECO:0000313" key="1">
    <source>
        <dbReference type="EMBL" id="CAH2208493.1"/>
    </source>
</evidence>
<dbReference type="Proteomes" id="UP000838756">
    <property type="component" value="Unassembled WGS sequence"/>
</dbReference>
<dbReference type="AlphaFoldDB" id="A0A8S4QD54"/>
<organism evidence="1 2">
    <name type="scientific">Pararge aegeria aegeria</name>
    <dbReference type="NCBI Taxonomy" id="348720"/>
    <lineage>
        <taxon>Eukaryota</taxon>
        <taxon>Metazoa</taxon>
        <taxon>Ecdysozoa</taxon>
        <taxon>Arthropoda</taxon>
        <taxon>Hexapoda</taxon>
        <taxon>Insecta</taxon>
        <taxon>Pterygota</taxon>
        <taxon>Neoptera</taxon>
        <taxon>Endopterygota</taxon>
        <taxon>Lepidoptera</taxon>
        <taxon>Glossata</taxon>
        <taxon>Ditrysia</taxon>
        <taxon>Papilionoidea</taxon>
        <taxon>Nymphalidae</taxon>
        <taxon>Satyrinae</taxon>
        <taxon>Satyrini</taxon>
        <taxon>Parargina</taxon>
        <taxon>Pararge</taxon>
    </lineage>
</organism>
<sequence length="238" mass="25406">MNVSAVPPPHTPPKCGMPYPPARRIPSNQRNNPILNMKYFVVFALCVAAASAFSVPPTVTGADAAQVQQIIEAIYHPSTDPATAAALEQMLFEILGMNKPVIVEDSELPTIVVEPEIIDESIISEPGQNEESIIDASPVIIDESIVSEPANYRPPLVQIIVNVNNAPENAVVVEQPSPIVIPGEVVVVEQPEADEVVVVEQPEADEVVVVEQPALPVEPVIIAPIVPAPVITLPDDLN</sequence>
<dbReference type="OrthoDB" id="7491799at2759"/>
<proteinExistence type="predicted"/>